<keyword evidence="7 11" id="KW-0812">Transmembrane</keyword>
<evidence type="ECO:0000256" key="3">
    <source>
        <dbReference type="ARBA" id="ARBA00011131"/>
    </source>
</evidence>
<accession>A0A1M7XWK5</accession>
<evidence type="ECO:0000259" key="12">
    <source>
        <dbReference type="Pfam" id="PF02687"/>
    </source>
</evidence>
<evidence type="ECO:0000256" key="8">
    <source>
        <dbReference type="ARBA" id="ARBA00022989"/>
    </source>
</evidence>
<keyword evidence="9 11" id="KW-0472">Membrane</keyword>
<evidence type="ECO:0000313" key="14">
    <source>
        <dbReference type="Proteomes" id="UP000184612"/>
    </source>
</evidence>
<dbReference type="InterPro" id="IPR003838">
    <property type="entry name" value="ABC3_permease_C"/>
</dbReference>
<evidence type="ECO:0000256" key="2">
    <source>
        <dbReference type="ARBA" id="ARBA00008697"/>
    </source>
</evidence>
<gene>
    <name evidence="13" type="ORF">SAMN02745217_00045</name>
</gene>
<comment type="subcellular location">
    <subcellularLocation>
        <location evidence="1">Cell membrane</location>
        <topology evidence="1">Multi-pass membrane protein</topology>
    </subcellularLocation>
</comment>
<name>A0A1M7XWK5_9FIRM</name>
<evidence type="ECO:0000256" key="10">
    <source>
        <dbReference type="ARBA" id="ARBA00024973"/>
    </source>
</evidence>
<dbReference type="PANTHER" id="PTHR43738:SF1">
    <property type="entry name" value="HEMIN TRANSPORT SYSTEM PERMEASE PROTEIN HRTB-RELATED"/>
    <property type="match status" value="1"/>
</dbReference>
<evidence type="ECO:0000256" key="11">
    <source>
        <dbReference type="SAM" id="Phobius"/>
    </source>
</evidence>
<comment type="function">
    <text evidence="10">Part of the ABC transporter complex hrt involved in hemin import. Responsible for the translocation of the substrate across the membrane.</text>
</comment>
<dbReference type="GO" id="GO:0005886">
    <property type="term" value="C:plasma membrane"/>
    <property type="evidence" value="ECO:0007669"/>
    <property type="project" value="UniProtKB-SubCell"/>
</dbReference>
<keyword evidence="8 11" id="KW-1133">Transmembrane helix</keyword>
<comment type="subunit">
    <text evidence="3">The complex is composed of two ATP-binding proteins (HrtA), two transmembrane proteins (HrtB) and a solute-binding protein.</text>
</comment>
<evidence type="ECO:0000256" key="6">
    <source>
        <dbReference type="ARBA" id="ARBA00022475"/>
    </source>
</evidence>
<proteinExistence type="inferred from homology"/>
<organism evidence="13 14">
    <name type="scientific">Anaerocolumna xylanovorans DSM 12503</name>
    <dbReference type="NCBI Taxonomy" id="1121345"/>
    <lineage>
        <taxon>Bacteria</taxon>
        <taxon>Bacillati</taxon>
        <taxon>Bacillota</taxon>
        <taxon>Clostridia</taxon>
        <taxon>Lachnospirales</taxon>
        <taxon>Lachnospiraceae</taxon>
        <taxon>Anaerocolumna</taxon>
    </lineage>
</organism>
<keyword evidence="5" id="KW-0813">Transport</keyword>
<feature type="transmembrane region" description="Helical" evidence="11">
    <location>
        <begin position="20"/>
        <end position="40"/>
    </location>
</feature>
<sequence>MRLAWKEIRYNWKKYFFIEILLVLMIFMVMFLSGLANGLARAVSAGIENMDASYFAVSSDAEDLITVSNLSTDTLEQVKSAARGKTAVLDIQRMNLNKEGKSEKLDVTYFAVNPDEFLNPGVIKGGKLTSKAHTIVLDDAFEENGIKAGDVLVDSASGVELTVTGFTKDAMYGHTPVGFISTKTYTDIRTAINPGFKAGYHAIALKSDNLSGKRIDKTDIVSKAEIIAHIPGYQAEQTTINMILWVLVFISAAILGVFFYILTIQKYKQFGVMKAIGMKMGEITRMQFSQVLLLACFGMLCGNILAFGMAGILPKSMPFYLNQMNAFIISLAFVAISLLCSLLSAGKIAKVDPVTIIGGSEE</sequence>
<feature type="transmembrane region" description="Helical" evidence="11">
    <location>
        <begin position="242"/>
        <end position="264"/>
    </location>
</feature>
<dbReference type="EMBL" id="FRFD01000003">
    <property type="protein sequence ID" value="SHO42977.1"/>
    <property type="molecule type" value="Genomic_DNA"/>
</dbReference>
<feature type="transmembrane region" description="Helical" evidence="11">
    <location>
        <begin position="288"/>
        <end position="312"/>
    </location>
</feature>
<feature type="domain" description="ABC3 transporter permease C-terminal" evidence="12">
    <location>
        <begin position="242"/>
        <end position="353"/>
    </location>
</feature>
<evidence type="ECO:0000313" key="13">
    <source>
        <dbReference type="EMBL" id="SHO42977.1"/>
    </source>
</evidence>
<dbReference type="RefSeq" id="WP_073586814.1">
    <property type="nucleotide sequence ID" value="NZ_FRFD01000003.1"/>
</dbReference>
<dbReference type="InterPro" id="IPR051125">
    <property type="entry name" value="ABC-4/HrtB_transporter"/>
</dbReference>
<dbReference type="OrthoDB" id="384327at2"/>
<reference evidence="13 14" key="1">
    <citation type="submission" date="2016-12" db="EMBL/GenBank/DDBJ databases">
        <authorList>
            <person name="Song W.-J."/>
            <person name="Kurnit D.M."/>
        </authorList>
    </citation>
    <scope>NUCLEOTIDE SEQUENCE [LARGE SCALE GENOMIC DNA]</scope>
    <source>
        <strain evidence="13 14">DSM 12503</strain>
    </source>
</reference>
<evidence type="ECO:0000256" key="1">
    <source>
        <dbReference type="ARBA" id="ARBA00004651"/>
    </source>
</evidence>
<keyword evidence="6" id="KW-1003">Cell membrane</keyword>
<protein>
    <recommendedName>
        <fullName evidence="4">Putative hemin transport system permease protein HrtB</fullName>
    </recommendedName>
</protein>
<dbReference type="AlphaFoldDB" id="A0A1M7XWK5"/>
<dbReference type="STRING" id="1121345.SAMN02745217_00045"/>
<keyword evidence="14" id="KW-1185">Reference proteome</keyword>
<evidence type="ECO:0000256" key="9">
    <source>
        <dbReference type="ARBA" id="ARBA00023136"/>
    </source>
</evidence>
<evidence type="ECO:0000256" key="5">
    <source>
        <dbReference type="ARBA" id="ARBA00022448"/>
    </source>
</evidence>
<dbReference type="PANTHER" id="PTHR43738">
    <property type="entry name" value="ABC TRANSPORTER, MEMBRANE PROTEIN"/>
    <property type="match status" value="1"/>
</dbReference>
<dbReference type="Proteomes" id="UP000184612">
    <property type="component" value="Unassembled WGS sequence"/>
</dbReference>
<feature type="transmembrane region" description="Helical" evidence="11">
    <location>
        <begin position="324"/>
        <end position="343"/>
    </location>
</feature>
<dbReference type="Pfam" id="PF02687">
    <property type="entry name" value="FtsX"/>
    <property type="match status" value="1"/>
</dbReference>
<evidence type="ECO:0000256" key="4">
    <source>
        <dbReference type="ARBA" id="ARBA00016962"/>
    </source>
</evidence>
<evidence type="ECO:0000256" key="7">
    <source>
        <dbReference type="ARBA" id="ARBA00022692"/>
    </source>
</evidence>
<comment type="similarity">
    <text evidence="2">Belongs to the ABC-4 integral membrane protein family. HrtB subfamily.</text>
</comment>